<protein>
    <submittedName>
        <fullName evidence="1">Uncharacterized protein</fullName>
    </submittedName>
</protein>
<dbReference type="RefSeq" id="WP_025363271.1">
    <property type="nucleotide sequence ID" value="NZ_CP006681.1"/>
</dbReference>
<name>W6AH75_9MOLU</name>
<keyword evidence="2" id="KW-1185">Reference proteome</keyword>
<dbReference type="STRING" id="1276246.SCULI_v1c06980"/>
<proteinExistence type="predicted"/>
<sequence>MKELIVCENIRSTYFDILEGEEKGERYRVIKFKNSVIKDVEGTYDKSFLRIMELGRFIKYFQKAPLEFMGEIEEYEIILLSISEHIDSMIDDETFIKNFIDSLDVIFENMRVNIGQILNYYVEIFSGKNLSYESYINDFSRIYILKKLIEKKGDKDPINLLTYNNSYCDFQSLNASAKILSNAEGNNMYTIREKLMNNLDNNSYVITTNVHRQSEGQNLSELISDIKILINEDNEILNLLLISAEYQEKKFKNKRIKLKIFDNELQIVPFSEIPKILFNTRDIFEWQFKTNFSNSDLISFDELTKNLFK</sequence>
<dbReference type="KEGG" id="scq:SCULI_v1c06980"/>
<dbReference type="AlphaFoldDB" id="W6AH75"/>
<dbReference type="PATRIC" id="fig|1276246.3.peg.696"/>
<dbReference type="HOGENOM" id="CLU_899889_0_0_14"/>
<gene>
    <name evidence="1" type="ORF">SCULI_v1c06980</name>
</gene>
<organism evidence="1 2">
    <name type="scientific">Spiroplasma culicicola AES-1</name>
    <dbReference type="NCBI Taxonomy" id="1276246"/>
    <lineage>
        <taxon>Bacteria</taxon>
        <taxon>Bacillati</taxon>
        <taxon>Mycoplasmatota</taxon>
        <taxon>Mollicutes</taxon>
        <taxon>Entomoplasmatales</taxon>
        <taxon>Spiroplasmataceae</taxon>
        <taxon>Spiroplasma</taxon>
    </lineage>
</organism>
<evidence type="ECO:0000313" key="1">
    <source>
        <dbReference type="EMBL" id="AHI53039.1"/>
    </source>
</evidence>
<dbReference type="EMBL" id="CP006681">
    <property type="protein sequence ID" value="AHI53039.1"/>
    <property type="molecule type" value="Genomic_DNA"/>
</dbReference>
<dbReference type="Proteomes" id="UP000019267">
    <property type="component" value="Chromosome"/>
</dbReference>
<accession>W6AH75</accession>
<reference evidence="1 2" key="1">
    <citation type="journal article" date="2014" name="Genome Biol. Evol.">
        <title>Molecular evolution of the substrate utilization strategies and putative virulence factors in mosquito-associated Spiroplasma species.</title>
        <authorList>
            <person name="Chang T.H."/>
            <person name="Lo W.S."/>
            <person name="Ku C."/>
            <person name="Chen L.L."/>
            <person name="Kuo C.H."/>
        </authorList>
    </citation>
    <scope>NUCLEOTIDE SEQUENCE [LARGE SCALE GENOMIC DNA]</scope>
    <source>
        <strain evidence="1">AES-1</strain>
    </source>
</reference>
<evidence type="ECO:0000313" key="2">
    <source>
        <dbReference type="Proteomes" id="UP000019267"/>
    </source>
</evidence>